<name>A0A1F4W0R9_UNCKA</name>
<keyword evidence="1" id="KW-1133">Transmembrane helix</keyword>
<evidence type="ECO:0000256" key="1">
    <source>
        <dbReference type="SAM" id="Phobius"/>
    </source>
</evidence>
<protein>
    <submittedName>
        <fullName evidence="2">Uncharacterized protein</fullName>
    </submittedName>
</protein>
<keyword evidence="1" id="KW-0472">Membrane</keyword>
<organism evidence="2 3">
    <name type="scientific">candidate division WWE3 bacterium RIFOXYA2_FULL_46_9</name>
    <dbReference type="NCBI Taxonomy" id="1802636"/>
    <lineage>
        <taxon>Bacteria</taxon>
        <taxon>Katanobacteria</taxon>
    </lineage>
</organism>
<dbReference type="Proteomes" id="UP000176614">
    <property type="component" value="Unassembled WGS sequence"/>
</dbReference>
<comment type="caution">
    <text evidence="2">The sequence shown here is derived from an EMBL/GenBank/DDBJ whole genome shotgun (WGS) entry which is preliminary data.</text>
</comment>
<dbReference type="EMBL" id="MEVT01000010">
    <property type="protein sequence ID" value="OGC63001.1"/>
    <property type="molecule type" value="Genomic_DNA"/>
</dbReference>
<accession>A0A1F4W0R9</accession>
<dbReference type="AlphaFoldDB" id="A0A1F4W0R9"/>
<evidence type="ECO:0000313" key="3">
    <source>
        <dbReference type="Proteomes" id="UP000176614"/>
    </source>
</evidence>
<evidence type="ECO:0000313" key="2">
    <source>
        <dbReference type="EMBL" id="OGC63001.1"/>
    </source>
</evidence>
<proteinExistence type="predicted"/>
<keyword evidence="1" id="KW-0812">Transmembrane</keyword>
<sequence>MNEDILTRLVVATGCSAGAFGVSHRWWLGAMAGALAWVRPHEGTAAMAIALLIFGTWTALLAGRHRKAKHRIVEDGDIIDADFEVRHG</sequence>
<reference evidence="2 3" key="1">
    <citation type="journal article" date="2016" name="Nat. Commun.">
        <title>Thousands of microbial genomes shed light on interconnected biogeochemical processes in an aquifer system.</title>
        <authorList>
            <person name="Anantharaman K."/>
            <person name="Brown C.T."/>
            <person name="Hug L.A."/>
            <person name="Sharon I."/>
            <person name="Castelle C.J."/>
            <person name="Probst A.J."/>
            <person name="Thomas B.C."/>
            <person name="Singh A."/>
            <person name="Wilkins M.J."/>
            <person name="Karaoz U."/>
            <person name="Brodie E.L."/>
            <person name="Williams K.H."/>
            <person name="Hubbard S.S."/>
            <person name="Banfield J.F."/>
        </authorList>
    </citation>
    <scope>NUCLEOTIDE SEQUENCE [LARGE SCALE GENOMIC DNA]</scope>
</reference>
<feature type="transmembrane region" description="Helical" evidence="1">
    <location>
        <begin position="45"/>
        <end position="63"/>
    </location>
</feature>
<gene>
    <name evidence="2" type="ORF">A2264_01895</name>
</gene>